<dbReference type="PROSITE" id="PS50863">
    <property type="entry name" value="B3"/>
    <property type="match status" value="2"/>
</dbReference>
<evidence type="ECO:0000313" key="7">
    <source>
        <dbReference type="EMBL" id="KAA8547267.1"/>
    </source>
</evidence>
<comment type="subcellular location">
    <subcellularLocation>
        <location evidence="1">Nucleus</location>
    </subcellularLocation>
</comment>
<dbReference type="OrthoDB" id="635132at2759"/>
<organism evidence="7 8">
    <name type="scientific">Nyssa sinensis</name>
    <dbReference type="NCBI Taxonomy" id="561372"/>
    <lineage>
        <taxon>Eukaryota</taxon>
        <taxon>Viridiplantae</taxon>
        <taxon>Streptophyta</taxon>
        <taxon>Embryophyta</taxon>
        <taxon>Tracheophyta</taxon>
        <taxon>Spermatophyta</taxon>
        <taxon>Magnoliopsida</taxon>
        <taxon>eudicotyledons</taxon>
        <taxon>Gunneridae</taxon>
        <taxon>Pentapetalae</taxon>
        <taxon>asterids</taxon>
        <taxon>Cornales</taxon>
        <taxon>Nyssaceae</taxon>
        <taxon>Nyssa</taxon>
    </lineage>
</organism>
<feature type="domain" description="TF-B3" evidence="6">
    <location>
        <begin position="142"/>
        <end position="239"/>
    </location>
</feature>
<name>A0A5J5C027_9ASTE</name>
<evidence type="ECO:0000256" key="2">
    <source>
        <dbReference type="ARBA" id="ARBA00023015"/>
    </source>
</evidence>
<dbReference type="PANTHER" id="PTHR31920:SF145">
    <property type="entry name" value="B3 DOMAIN-CONTAINING PROTEIN REM20-LIKE ISOFORM X1"/>
    <property type="match status" value="1"/>
</dbReference>
<evidence type="ECO:0000259" key="6">
    <source>
        <dbReference type="PROSITE" id="PS50863"/>
    </source>
</evidence>
<keyword evidence="5" id="KW-0539">Nucleus</keyword>
<dbReference type="InterPro" id="IPR050655">
    <property type="entry name" value="Plant_B3_domain"/>
</dbReference>
<evidence type="ECO:0000256" key="1">
    <source>
        <dbReference type="ARBA" id="ARBA00004123"/>
    </source>
</evidence>
<reference evidence="7 8" key="1">
    <citation type="submission" date="2019-09" db="EMBL/GenBank/DDBJ databases">
        <title>A chromosome-level genome assembly of the Chinese tupelo Nyssa sinensis.</title>
        <authorList>
            <person name="Yang X."/>
            <person name="Kang M."/>
            <person name="Yang Y."/>
            <person name="Xiong H."/>
            <person name="Wang M."/>
            <person name="Zhang Z."/>
            <person name="Wang Z."/>
            <person name="Wu H."/>
            <person name="Ma T."/>
            <person name="Liu J."/>
            <person name="Xi Z."/>
        </authorList>
    </citation>
    <scope>NUCLEOTIDE SEQUENCE [LARGE SCALE GENOMIC DNA]</scope>
    <source>
        <strain evidence="7">J267</strain>
        <tissue evidence="7">Leaf</tissue>
    </source>
</reference>
<evidence type="ECO:0000256" key="5">
    <source>
        <dbReference type="ARBA" id="ARBA00023242"/>
    </source>
</evidence>
<keyword evidence="4" id="KW-0804">Transcription</keyword>
<keyword evidence="8" id="KW-1185">Reference proteome</keyword>
<evidence type="ECO:0000313" key="8">
    <source>
        <dbReference type="Proteomes" id="UP000325577"/>
    </source>
</evidence>
<proteinExistence type="predicted"/>
<keyword evidence="3" id="KW-0238">DNA-binding</keyword>
<dbReference type="InterPro" id="IPR015300">
    <property type="entry name" value="DNA-bd_pseudobarrel_sf"/>
</dbReference>
<dbReference type="AlphaFoldDB" id="A0A5J5C027"/>
<protein>
    <recommendedName>
        <fullName evidence="6">TF-B3 domain-containing protein</fullName>
    </recommendedName>
</protein>
<dbReference type="SMART" id="SM01019">
    <property type="entry name" value="B3"/>
    <property type="match status" value="2"/>
</dbReference>
<accession>A0A5J5C027</accession>
<dbReference type="Gene3D" id="2.40.330.10">
    <property type="entry name" value="DNA-binding pseudobarrel domain"/>
    <property type="match status" value="2"/>
</dbReference>
<dbReference type="CDD" id="cd10017">
    <property type="entry name" value="B3_DNA"/>
    <property type="match status" value="2"/>
</dbReference>
<evidence type="ECO:0000256" key="4">
    <source>
        <dbReference type="ARBA" id="ARBA00023163"/>
    </source>
</evidence>
<dbReference type="EMBL" id="CM018032">
    <property type="protein sequence ID" value="KAA8547267.1"/>
    <property type="molecule type" value="Genomic_DNA"/>
</dbReference>
<evidence type="ECO:0000256" key="3">
    <source>
        <dbReference type="ARBA" id="ARBA00023125"/>
    </source>
</evidence>
<gene>
    <name evidence="7" type="ORF">F0562_003869</name>
</gene>
<dbReference type="SUPFAM" id="SSF101936">
    <property type="entry name" value="DNA-binding pseudobarrel domain"/>
    <property type="match status" value="2"/>
</dbReference>
<dbReference type="Proteomes" id="UP000325577">
    <property type="component" value="Linkage Group LG1"/>
</dbReference>
<feature type="domain" description="TF-B3" evidence="6">
    <location>
        <begin position="1"/>
        <end position="73"/>
    </location>
</feature>
<keyword evidence="2" id="KW-0805">Transcription regulation</keyword>
<sequence>MKNFKGNLPENLTLKTHTGESWVVKVEQIGGHDYFTNCGWHKLVADRKLQVGDFLVFWLISDSTFEVVTYDRSGCEKEVNSPIRGNIGDAPTISEQANENPLMGIRRTARGRKSKAPLHLVKMENDESQGMDEAAGSVKAIQPSFVTSLKKYNRTYMIVPQDFATATGMRRKKSMVLRNLEGKEWPVVVRVWKWKNYRSVVLRDGWSEFRRANKLGDGNTCLFRFLESAGNVIQVQRGRKLTRNT</sequence>
<dbReference type="PANTHER" id="PTHR31920">
    <property type="entry name" value="B3 DOMAIN-CONTAINING"/>
    <property type="match status" value="1"/>
</dbReference>
<dbReference type="GO" id="GO:0005634">
    <property type="term" value="C:nucleus"/>
    <property type="evidence" value="ECO:0007669"/>
    <property type="project" value="UniProtKB-SubCell"/>
</dbReference>
<dbReference type="Pfam" id="PF02362">
    <property type="entry name" value="B3"/>
    <property type="match status" value="2"/>
</dbReference>
<dbReference type="GO" id="GO:0003677">
    <property type="term" value="F:DNA binding"/>
    <property type="evidence" value="ECO:0007669"/>
    <property type="project" value="UniProtKB-KW"/>
</dbReference>
<dbReference type="InterPro" id="IPR003340">
    <property type="entry name" value="B3_DNA-bd"/>
</dbReference>